<evidence type="ECO:0000313" key="4">
    <source>
        <dbReference type="EMBL" id="CAB9512631.1"/>
    </source>
</evidence>
<keyword evidence="5" id="KW-1185">Reference proteome</keyword>
<evidence type="ECO:0000313" key="5">
    <source>
        <dbReference type="Proteomes" id="UP001153069"/>
    </source>
</evidence>
<evidence type="ECO:0000259" key="3">
    <source>
        <dbReference type="PROSITE" id="PS50213"/>
    </source>
</evidence>
<dbReference type="OrthoDB" id="286301at2759"/>
<feature type="domain" description="FAS1" evidence="3">
    <location>
        <begin position="128"/>
        <end position="259"/>
    </location>
</feature>
<comment type="caution">
    <text evidence="4">The sequence shown here is derived from an EMBL/GenBank/DDBJ whole genome shotgun (WGS) entry which is preliminary data.</text>
</comment>
<organism evidence="4 5">
    <name type="scientific">Seminavis robusta</name>
    <dbReference type="NCBI Taxonomy" id="568900"/>
    <lineage>
        <taxon>Eukaryota</taxon>
        <taxon>Sar</taxon>
        <taxon>Stramenopiles</taxon>
        <taxon>Ochrophyta</taxon>
        <taxon>Bacillariophyta</taxon>
        <taxon>Bacillariophyceae</taxon>
        <taxon>Bacillariophycidae</taxon>
        <taxon>Naviculales</taxon>
        <taxon>Naviculaceae</taxon>
        <taxon>Seminavis</taxon>
    </lineage>
</organism>
<reference evidence="4" key="1">
    <citation type="submission" date="2020-06" db="EMBL/GenBank/DDBJ databases">
        <authorList>
            <consortium name="Plant Systems Biology data submission"/>
        </authorList>
    </citation>
    <scope>NUCLEOTIDE SEQUENCE</scope>
    <source>
        <strain evidence="4">D6</strain>
    </source>
</reference>
<gene>
    <name evidence="4" type="ORF">SEMRO_546_G164110.1</name>
</gene>
<dbReference type="EMBL" id="CAICTM010000545">
    <property type="protein sequence ID" value="CAB9512631.1"/>
    <property type="molecule type" value="Genomic_DNA"/>
</dbReference>
<dbReference type="PROSITE" id="PS50213">
    <property type="entry name" value="FAS1"/>
    <property type="match status" value="1"/>
</dbReference>
<keyword evidence="2" id="KW-0732">Signal</keyword>
<dbReference type="Proteomes" id="UP001153069">
    <property type="component" value="Unassembled WGS sequence"/>
</dbReference>
<dbReference type="InterPro" id="IPR000782">
    <property type="entry name" value="FAS1_domain"/>
</dbReference>
<feature type="region of interest" description="Disordered" evidence="1">
    <location>
        <begin position="32"/>
        <end position="62"/>
    </location>
</feature>
<feature type="signal peptide" evidence="2">
    <location>
        <begin position="1"/>
        <end position="17"/>
    </location>
</feature>
<evidence type="ECO:0000256" key="2">
    <source>
        <dbReference type="SAM" id="SignalP"/>
    </source>
</evidence>
<dbReference type="AlphaFoldDB" id="A0A9N8E164"/>
<name>A0A9N8E164_9STRA</name>
<accession>A0A9N8E164</accession>
<sequence>MKITLFAVSALVASVSAFAPQTNSRVSTALFNGPTLGAGGMADTRDPESFEHEDPRKSISEAPSFEEYLKMRDSGGAAPAAAPAAAAPAAAAPAAAAPAATGGGGDVLGTLAGLEGPGQVWGADGIAVGKEESDLKGYDNFDVFMARLQSTGVAAELSGAGPFTVFAPVNSAIETYEAMKGPVDAAALKLHIVPGKIASSDVSSADLTSLGGPLTYRYAVRKHFVNDVIIGEKTFGPFSDYPMDVACSNGVIHGVALMF</sequence>
<feature type="chain" id="PRO_5040509206" evidence="2">
    <location>
        <begin position="18"/>
        <end position="259"/>
    </location>
</feature>
<evidence type="ECO:0000256" key="1">
    <source>
        <dbReference type="SAM" id="MobiDB-lite"/>
    </source>
</evidence>
<dbReference type="InterPro" id="IPR036378">
    <property type="entry name" value="FAS1_dom_sf"/>
</dbReference>
<feature type="compositionally biased region" description="Basic and acidic residues" evidence="1">
    <location>
        <begin position="43"/>
        <end position="59"/>
    </location>
</feature>
<dbReference type="Gene3D" id="2.30.180.10">
    <property type="entry name" value="FAS1 domain"/>
    <property type="match status" value="1"/>
</dbReference>
<dbReference type="Pfam" id="PF02469">
    <property type="entry name" value="Fasciclin"/>
    <property type="match status" value="1"/>
</dbReference>
<protein>
    <submittedName>
        <fullName evidence="4">Fasciclin</fullName>
    </submittedName>
</protein>
<dbReference type="SUPFAM" id="SSF82153">
    <property type="entry name" value="FAS1 domain"/>
    <property type="match status" value="1"/>
</dbReference>
<proteinExistence type="predicted"/>